<sequence length="56" mass="5987">HDSNQSRIVKEGKMIGKMSRDLRTRLHKFVDLDGEARAHPGADSAGIALLGMGKGG</sequence>
<gene>
    <name evidence="1" type="ORF">S01H1_25519</name>
</gene>
<protein>
    <submittedName>
        <fullName evidence="1">Uncharacterized protein</fullName>
    </submittedName>
</protein>
<proteinExistence type="predicted"/>
<name>X0TQ50_9ZZZZ</name>
<dbReference type="AlphaFoldDB" id="X0TQ50"/>
<feature type="non-terminal residue" evidence="1">
    <location>
        <position position="1"/>
    </location>
</feature>
<comment type="caution">
    <text evidence="1">The sequence shown here is derived from an EMBL/GenBank/DDBJ whole genome shotgun (WGS) entry which is preliminary data.</text>
</comment>
<accession>X0TQ50</accession>
<reference evidence="1" key="1">
    <citation type="journal article" date="2014" name="Front. Microbiol.">
        <title>High frequency of phylogenetically diverse reductive dehalogenase-homologous genes in deep subseafloor sedimentary metagenomes.</title>
        <authorList>
            <person name="Kawai M."/>
            <person name="Futagami T."/>
            <person name="Toyoda A."/>
            <person name="Takaki Y."/>
            <person name="Nishi S."/>
            <person name="Hori S."/>
            <person name="Arai W."/>
            <person name="Tsubouchi T."/>
            <person name="Morono Y."/>
            <person name="Uchiyama I."/>
            <person name="Ito T."/>
            <person name="Fujiyama A."/>
            <person name="Inagaki F."/>
            <person name="Takami H."/>
        </authorList>
    </citation>
    <scope>NUCLEOTIDE SEQUENCE</scope>
    <source>
        <strain evidence="1">Expedition CK06-06</strain>
    </source>
</reference>
<dbReference type="EMBL" id="BARS01015422">
    <property type="protein sequence ID" value="GAF90272.1"/>
    <property type="molecule type" value="Genomic_DNA"/>
</dbReference>
<organism evidence="1">
    <name type="scientific">marine sediment metagenome</name>
    <dbReference type="NCBI Taxonomy" id="412755"/>
    <lineage>
        <taxon>unclassified sequences</taxon>
        <taxon>metagenomes</taxon>
        <taxon>ecological metagenomes</taxon>
    </lineage>
</organism>
<evidence type="ECO:0000313" key="1">
    <source>
        <dbReference type="EMBL" id="GAF90272.1"/>
    </source>
</evidence>